<dbReference type="RefSeq" id="WP_028529891.1">
    <property type="nucleotide sequence ID" value="NZ_CABLBR010000036.1"/>
</dbReference>
<feature type="transmembrane region" description="Helical" evidence="1">
    <location>
        <begin position="29"/>
        <end position="45"/>
    </location>
</feature>
<accession>A0ABY5VLH0</accession>
<reference evidence="2" key="1">
    <citation type="journal article" date="2022" name="Cell">
        <title>Design, construction, and in vivo augmentation of a complex gut microbiome.</title>
        <authorList>
            <person name="Cheng A.G."/>
            <person name="Ho P.Y."/>
            <person name="Aranda-Diaz A."/>
            <person name="Jain S."/>
            <person name="Yu F.B."/>
            <person name="Meng X."/>
            <person name="Wang M."/>
            <person name="Iakiviak M."/>
            <person name="Nagashima K."/>
            <person name="Zhao A."/>
            <person name="Murugkar P."/>
            <person name="Patil A."/>
            <person name="Atabakhsh K."/>
            <person name="Weakley A."/>
            <person name="Yan J."/>
            <person name="Brumbaugh A.R."/>
            <person name="Higginbottom S."/>
            <person name="Dimas A."/>
            <person name="Shiver A.L."/>
            <person name="Deutschbauer A."/>
            <person name="Neff N."/>
            <person name="Sonnenburg J.L."/>
            <person name="Huang K.C."/>
            <person name="Fischbach M.A."/>
        </authorList>
    </citation>
    <scope>NUCLEOTIDE SEQUENCE</scope>
    <source>
        <strain evidence="2">DSM 19829</strain>
    </source>
</reference>
<keyword evidence="1" id="KW-0812">Transmembrane</keyword>
<protein>
    <submittedName>
        <fullName evidence="2">Uncharacterized protein</fullName>
    </submittedName>
</protein>
<keyword evidence="1" id="KW-0472">Membrane</keyword>
<dbReference type="Proteomes" id="UP001060164">
    <property type="component" value="Chromosome"/>
</dbReference>
<evidence type="ECO:0000313" key="3">
    <source>
        <dbReference type="Proteomes" id="UP001060164"/>
    </source>
</evidence>
<proteinExistence type="predicted"/>
<dbReference type="EMBL" id="CP102290">
    <property type="protein sequence ID" value="UWP61003.1"/>
    <property type="molecule type" value="Genomic_DNA"/>
</dbReference>
<feature type="transmembrane region" description="Helical" evidence="1">
    <location>
        <begin position="79"/>
        <end position="98"/>
    </location>
</feature>
<gene>
    <name evidence="2" type="ORF">NQ502_08235</name>
</gene>
<evidence type="ECO:0000256" key="1">
    <source>
        <dbReference type="SAM" id="Phobius"/>
    </source>
</evidence>
<evidence type="ECO:0000313" key="2">
    <source>
        <dbReference type="EMBL" id="UWP61003.1"/>
    </source>
</evidence>
<feature type="transmembrane region" description="Helical" evidence="1">
    <location>
        <begin position="52"/>
        <end position="73"/>
    </location>
</feature>
<keyword evidence="3" id="KW-1185">Reference proteome</keyword>
<name>A0ABY5VLH0_9FIRM</name>
<keyword evidence="1" id="KW-1133">Transmembrane helix</keyword>
<sequence length="109" mass="12031">MTIFICFVIAMTIVYLMQLLDGGFDLKELLAFILMVALLGSHVYLSAGKRAVYGLVVPAVIVISFFPVCKMTAPSGSELAFLILGYFIAVIGCVFIWYRVRKGNREDGL</sequence>
<organism evidence="2 3">
    <name type="scientific">Ruminococcus gauvreauii</name>
    <dbReference type="NCBI Taxonomy" id="438033"/>
    <lineage>
        <taxon>Bacteria</taxon>
        <taxon>Bacillati</taxon>
        <taxon>Bacillota</taxon>
        <taxon>Clostridia</taxon>
        <taxon>Eubacteriales</taxon>
        <taxon>Oscillospiraceae</taxon>
        <taxon>Ruminococcus</taxon>
    </lineage>
</organism>